<dbReference type="Proteomes" id="UP001470230">
    <property type="component" value="Unassembled WGS sequence"/>
</dbReference>
<comment type="caution">
    <text evidence="1">The sequence shown here is derived from an EMBL/GenBank/DDBJ whole genome shotgun (WGS) entry which is preliminary data.</text>
</comment>
<sequence>MSDEHMEVKERGFLGDLTKFVGSKVPQVNNVAKLSNLSEEDIEKGLKEALQKGIETAVAQVSVDNGYYRDEAIRILLPPEAQTITKNISKIPHGDELLDNVIKNMNAAASDAAKNVTPIFIDAIKSINIQDAKNILLGEERAATNYFKDKTDTRLKGLIQPKIDESMNKKIIGDCSAASSWDSLMSQWNKIASSTIGKFAGMKEVDTDITSYVTTKAMDGLFNKIGDQEKEIRSNVDAQTTEILRKVFGSLLK</sequence>
<reference evidence="1 2" key="1">
    <citation type="submission" date="2024-04" db="EMBL/GenBank/DDBJ databases">
        <title>Tritrichomonas musculus Genome.</title>
        <authorList>
            <person name="Alves-Ferreira E."/>
            <person name="Grigg M."/>
            <person name="Lorenzi H."/>
            <person name="Galac M."/>
        </authorList>
    </citation>
    <scope>NUCLEOTIDE SEQUENCE [LARGE SCALE GENOMIC DNA]</scope>
    <source>
        <strain evidence="1 2">EAF2021</strain>
    </source>
</reference>
<evidence type="ECO:0000313" key="1">
    <source>
        <dbReference type="EMBL" id="KAK8843309.1"/>
    </source>
</evidence>
<accession>A0ABR2HBR2</accession>
<keyword evidence="2" id="KW-1185">Reference proteome</keyword>
<proteinExistence type="predicted"/>
<dbReference type="EMBL" id="JAPFFF010000035">
    <property type="protein sequence ID" value="KAK8843309.1"/>
    <property type="molecule type" value="Genomic_DNA"/>
</dbReference>
<evidence type="ECO:0008006" key="3">
    <source>
        <dbReference type="Google" id="ProtNLM"/>
    </source>
</evidence>
<name>A0ABR2HBR2_9EUKA</name>
<dbReference type="InterPro" id="IPR025245">
    <property type="entry name" value="DUF4197"/>
</dbReference>
<protein>
    <recommendedName>
        <fullName evidence="3">DUF4197 domain-containing protein</fullName>
    </recommendedName>
</protein>
<dbReference type="Pfam" id="PF13852">
    <property type="entry name" value="DUF4197"/>
    <property type="match status" value="1"/>
</dbReference>
<gene>
    <name evidence="1" type="ORF">M9Y10_025164</name>
</gene>
<organism evidence="1 2">
    <name type="scientific">Tritrichomonas musculus</name>
    <dbReference type="NCBI Taxonomy" id="1915356"/>
    <lineage>
        <taxon>Eukaryota</taxon>
        <taxon>Metamonada</taxon>
        <taxon>Parabasalia</taxon>
        <taxon>Tritrichomonadida</taxon>
        <taxon>Tritrichomonadidae</taxon>
        <taxon>Tritrichomonas</taxon>
    </lineage>
</organism>
<evidence type="ECO:0000313" key="2">
    <source>
        <dbReference type="Proteomes" id="UP001470230"/>
    </source>
</evidence>